<keyword evidence="2" id="KW-1185">Reference proteome</keyword>
<proteinExistence type="predicted"/>
<evidence type="ECO:0000313" key="2">
    <source>
        <dbReference type="Proteomes" id="UP001295684"/>
    </source>
</evidence>
<gene>
    <name evidence="1" type="ORF">ECRASSUSDP1_LOCUS1450</name>
</gene>
<sequence length="183" mass="21194">MKYGKSINSKAPKQPDSRIISPLEIVVESSNSRVNNNVRKIQEKLKRVLQIIYQLSFKQSEHEQHHKNEFCNDERDVSPPGCFRLGSQASIAAPNIQIKHLEIADIRQISPSLFKSLPRESELVKYIELIKAYLVERNIYQRSKIINQLNCVEQGLLADKVKKSKRAKAKKYVKTLFDTYKKL</sequence>
<name>A0AAD1X625_EUPCR</name>
<organism evidence="1 2">
    <name type="scientific">Euplotes crassus</name>
    <dbReference type="NCBI Taxonomy" id="5936"/>
    <lineage>
        <taxon>Eukaryota</taxon>
        <taxon>Sar</taxon>
        <taxon>Alveolata</taxon>
        <taxon>Ciliophora</taxon>
        <taxon>Intramacronucleata</taxon>
        <taxon>Spirotrichea</taxon>
        <taxon>Hypotrichia</taxon>
        <taxon>Euplotida</taxon>
        <taxon>Euplotidae</taxon>
        <taxon>Moneuplotes</taxon>
    </lineage>
</organism>
<protein>
    <submittedName>
        <fullName evidence="1">Uncharacterized protein</fullName>
    </submittedName>
</protein>
<comment type="caution">
    <text evidence="1">The sequence shown here is derived from an EMBL/GenBank/DDBJ whole genome shotgun (WGS) entry which is preliminary data.</text>
</comment>
<accession>A0AAD1X625</accession>
<dbReference type="Proteomes" id="UP001295684">
    <property type="component" value="Unassembled WGS sequence"/>
</dbReference>
<dbReference type="EMBL" id="CAMPGE010001370">
    <property type="protein sequence ID" value="CAI2360152.1"/>
    <property type="molecule type" value="Genomic_DNA"/>
</dbReference>
<dbReference type="AlphaFoldDB" id="A0AAD1X625"/>
<reference evidence="1" key="1">
    <citation type="submission" date="2023-07" db="EMBL/GenBank/DDBJ databases">
        <authorList>
            <consortium name="AG Swart"/>
            <person name="Singh M."/>
            <person name="Singh A."/>
            <person name="Seah K."/>
            <person name="Emmerich C."/>
        </authorList>
    </citation>
    <scope>NUCLEOTIDE SEQUENCE</scope>
    <source>
        <strain evidence="1">DP1</strain>
    </source>
</reference>
<evidence type="ECO:0000313" key="1">
    <source>
        <dbReference type="EMBL" id="CAI2360152.1"/>
    </source>
</evidence>